<sequence>MNWFIKRGDAGKETQCADVGELEDEPKIDEASLPKLYRVYAVENSDGTKALVSTNMFSPSMECLCTGTQETCDAFIEGHKLGFQNLASRPDLLIGVVETSYLQAHKVLQGLNNGTIPLSDLMVHLAIFDHLERQCSHENEKLYFGSEDAPDGDDLVERLTKSAEIIDLFGDRGSADA</sequence>
<evidence type="ECO:0000313" key="2">
    <source>
        <dbReference type="Proteomes" id="UP000048926"/>
    </source>
</evidence>
<proteinExistence type="predicted"/>
<evidence type="ECO:0000313" key="1">
    <source>
        <dbReference type="EMBL" id="CTQ47323.1"/>
    </source>
</evidence>
<accession>A0A0M6YCU4</accession>
<protein>
    <submittedName>
        <fullName evidence="1">Uncharacterized protein</fullName>
    </submittedName>
</protein>
<dbReference type="EMBL" id="CXST01000006">
    <property type="protein sequence ID" value="CTQ47323.1"/>
    <property type="molecule type" value="Genomic_DNA"/>
</dbReference>
<organism evidence="1 2">
    <name type="scientific">Roseibium aggregatum</name>
    <dbReference type="NCBI Taxonomy" id="187304"/>
    <lineage>
        <taxon>Bacteria</taxon>
        <taxon>Pseudomonadati</taxon>
        <taxon>Pseudomonadota</taxon>
        <taxon>Alphaproteobacteria</taxon>
        <taxon>Hyphomicrobiales</taxon>
        <taxon>Stappiaceae</taxon>
        <taxon>Roseibium</taxon>
    </lineage>
</organism>
<dbReference type="Proteomes" id="UP000048926">
    <property type="component" value="Unassembled WGS sequence"/>
</dbReference>
<reference evidence="2" key="1">
    <citation type="submission" date="2015-07" db="EMBL/GenBank/DDBJ databases">
        <authorList>
            <person name="Rodrigo-Torres Lidia"/>
            <person name="Arahal R.David."/>
        </authorList>
    </citation>
    <scope>NUCLEOTIDE SEQUENCE [LARGE SCALE GENOMIC DNA]</scope>
    <source>
        <strain evidence="2">CECT 4801</strain>
    </source>
</reference>
<keyword evidence="2" id="KW-1185">Reference proteome</keyword>
<dbReference type="AlphaFoldDB" id="A0A0M6YCU4"/>
<dbReference type="RefSeq" id="WP_055661363.1">
    <property type="nucleotide sequence ID" value="NZ_CXST01000006.1"/>
</dbReference>
<gene>
    <name evidence="1" type="ORF">LAL4801_05785</name>
</gene>
<name>A0A0M6YCU4_9HYPH</name>